<evidence type="ECO:0000313" key="3">
    <source>
        <dbReference type="Proteomes" id="UP000032430"/>
    </source>
</evidence>
<keyword evidence="1" id="KW-0812">Transmembrane</keyword>
<evidence type="ECO:0000313" key="2">
    <source>
        <dbReference type="EMBL" id="CEG56304.1"/>
    </source>
</evidence>
<proteinExistence type="predicted"/>
<keyword evidence="3" id="KW-1185">Reference proteome</keyword>
<dbReference type="EMBL" id="LN614827">
    <property type="protein sequence ID" value="CEG56304.1"/>
    <property type="molecule type" value="Genomic_DNA"/>
</dbReference>
<dbReference type="HOGENOM" id="CLU_079338_0_0_6"/>
<keyword evidence="1" id="KW-1133">Transmembrane helix</keyword>
<dbReference type="AlphaFoldDB" id="A0A098G2T8"/>
<dbReference type="Proteomes" id="UP000032430">
    <property type="component" value="Chromosome I"/>
</dbReference>
<gene>
    <name evidence="2" type="ORF">LFA_0858</name>
</gene>
<organism evidence="2 3">
    <name type="scientific">Legionella fallonii LLAP-10</name>
    <dbReference type="NCBI Taxonomy" id="1212491"/>
    <lineage>
        <taxon>Bacteria</taxon>
        <taxon>Pseudomonadati</taxon>
        <taxon>Pseudomonadota</taxon>
        <taxon>Gammaproteobacteria</taxon>
        <taxon>Legionellales</taxon>
        <taxon>Legionellaceae</taxon>
        <taxon>Legionella</taxon>
    </lineage>
</organism>
<protein>
    <recommendedName>
        <fullName evidence="4">Protein-tyrosine phosphatase</fullName>
    </recommendedName>
</protein>
<dbReference type="KEGG" id="lfa:LFA_0858"/>
<evidence type="ECO:0000256" key="1">
    <source>
        <dbReference type="SAM" id="Phobius"/>
    </source>
</evidence>
<name>A0A098G2T8_9GAMM</name>
<sequence length="276" mass="31454">MVEGIGVSCNIFDFFHTTASICLLGLISYTMRQIYYFKWCLLMKYLISLLLILAQAGCAINHKVMVGDERVVIQQTVVGKKGKHFIHVHHNEQTALKAAKTVVNREGGSLITLVHSGGRNIVFHLNNKRYEFDPNRIYTDTGIKKTLTQFGAYSPEAHQEVKKLSTKIKQLLPKGKIIAVHNNSSYSLKDYLPGHELAHDAKALHMDPNNYFRNFYLVTKFRDYLRLKLEGFNGILQKPSATDDGSLSIYLARQEYINVEAGFDQLMEQIKMLQRA</sequence>
<accession>A0A098G2T8</accession>
<dbReference type="STRING" id="1212491.LFA_0858"/>
<keyword evidence="1" id="KW-0472">Membrane</keyword>
<feature type="transmembrane region" description="Helical" evidence="1">
    <location>
        <begin position="36"/>
        <end position="60"/>
    </location>
</feature>
<feature type="transmembrane region" description="Helical" evidence="1">
    <location>
        <begin position="12"/>
        <end position="30"/>
    </location>
</feature>
<reference evidence="3" key="1">
    <citation type="submission" date="2014-09" db="EMBL/GenBank/DDBJ databases">
        <authorList>
            <person name="Gomez-Valero L."/>
        </authorList>
    </citation>
    <scope>NUCLEOTIDE SEQUENCE [LARGE SCALE GENOMIC DNA]</scope>
    <source>
        <strain evidence="3">ATCC700992</strain>
    </source>
</reference>
<evidence type="ECO:0008006" key="4">
    <source>
        <dbReference type="Google" id="ProtNLM"/>
    </source>
</evidence>